<protein>
    <submittedName>
        <fullName evidence="9">SLC13 family permease</fullName>
    </submittedName>
</protein>
<dbReference type="InterPro" id="IPR051679">
    <property type="entry name" value="DASS-Related_Transporters"/>
</dbReference>
<dbReference type="OrthoDB" id="9809303at2"/>
<feature type="transmembrane region" description="Helical" evidence="7">
    <location>
        <begin position="7"/>
        <end position="24"/>
    </location>
</feature>
<evidence type="ECO:0000256" key="3">
    <source>
        <dbReference type="ARBA" id="ARBA00022692"/>
    </source>
</evidence>
<feature type="domain" description="RCK C-terminal" evidence="8">
    <location>
        <begin position="300"/>
        <end position="384"/>
    </location>
</feature>
<dbReference type="RefSeq" id="WP_161139034.1">
    <property type="nucleotide sequence ID" value="NZ_SPKJ01000005.1"/>
</dbReference>
<evidence type="ECO:0000256" key="7">
    <source>
        <dbReference type="SAM" id="Phobius"/>
    </source>
</evidence>
<keyword evidence="5 7" id="KW-1133">Transmembrane helix</keyword>
<feature type="transmembrane region" description="Helical" evidence="7">
    <location>
        <begin position="30"/>
        <end position="49"/>
    </location>
</feature>
<dbReference type="AlphaFoldDB" id="A0A964T1S8"/>
<dbReference type="PROSITE" id="PS51202">
    <property type="entry name" value="RCK_C"/>
    <property type="match status" value="2"/>
</dbReference>
<keyword evidence="6 7" id="KW-0472">Membrane</keyword>
<keyword evidence="2" id="KW-0813">Transport</keyword>
<feature type="transmembrane region" description="Helical" evidence="7">
    <location>
        <begin position="504"/>
        <end position="522"/>
    </location>
</feature>
<comment type="caution">
    <text evidence="9">The sequence shown here is derived from an EMBL/GenBank/DDBJ whole genome shotgun (WGS) entry which is preliminary data.</text>
</comment>
<evidence type="ECO:0000256" key="4">
    <source>
        <dbReference type="ARBA" id="ARBA00022737"/>
    </source>
</evidence>
<dbReference type="SUPFAM" id="SSF116726">
    <property type="entry name" value="TrkA C-terminal domain-like"/>
    <property type="match status" value="2"/>
</dbReference>
<sequence>MTLPQIFAFAIVLGMMALFAWGRIRYDLVALLALLAGLLTGIVPAEKAFTGFGDDIVIIVASALLVSAAVARSGVIEDLLRKVSPYLTSTRMMVVVLAGTVTALSGFVKNIGALAMLMPVAFQLARRRDTSPSYLLMPMAFGSLLGGLVTLVGTSPNIIVARMRGDILGEPFHMFDFAPVGIGLSVAGLVFLAFGYRLLPANRKGAASLDSAINLEGYITEVRVPEDSPIVGQTVGDLETLADKEVEVSTIIRERFRRYAPSANWTLHAGDLLLLQGEPDALERAVAQAKLRLAAADEEPDLLDSDADNIGVVEAVVTGDSELVDRSPAGTALTARYQVRLLAVSRSGERITSRLRTVRFRPGDVIVLQGDLGTLPDVLAELRCLPLAEREIRLGKTRKGYVPISILAVAMLLVAFGLVPVASAFFGASVIILLVRALSLKEAYEVIDWPILVLIGALIPVSDAMRTTGATDLIAGWLSIAAGALPPHGALALILVTAMAVTPFLNNAATVLVMAPIGAQLAHQLGYRPDAFLMAVAIGAGCDFLTPIGHQCNTLVMGAGGYRFGDYWKLGLPLSIMVVIIGVPLIAFFWPLAPR</sequence>
<feature type="transmembrane region" description="Helical" evidence="7">
    <location>
        <begin position="180"/>
        <end position="199"/>
    </location>
</feature>
<dbReference type="InterPro" id="IPR004680">
    <property type="entry name" value="Cit_transptr-like_dom"/>
</dbReference>
<dbReference type="PANTHER" id="PTHR43652:SF2">
    <property type="entry name" value="BASIC AMINO ACID ANTIPORTER YFCC-RELATED"/>
    <property type="match status" value="1"/>
</dbReference>
<keyword evidence="10" id="KW-1185">Reference proteome</keyword>
<dbReference type="Pfam" id="PF02080">
    <property type="entry name" value="TrkA_C"/>
    <property type="match status" value="1"/>
</dbReference>
<evidence type="ECO:0000313" key="9">
    <source>
        <dbReference type="EMBL" id="MYZ46690.1"/>
    </source>
</evidence>
<dbReference type="CDD" id="cd01115">
    <property type="entry name" value="SLC13_permease"/>
    <property type="match status" value="1"/>
</dbReference>
<gene>
    <name evidence="9" type="ORF">E4O86_03015</name>
</gene>
<feature type="transmembrane region" description="Helical" evidence="7">
    <location>
        <begin position="531"/>
        <end position="550"/>
    </location>
</feature>
<dbReference type="InterPro" id="IPR006037">
    <property type="entry name" value="RCK_C"/>
</dbReference>
<dbReference type="GO" id="GO:0005886">
    <property type="term" value="C:plasma membrane"/>
    <property type="evidence" value="ECO:0007669"/>
    <property type="project" value="TreeGrafter"/>
</dbReference>
<dbReference type="InterPro" id="IPR036721">
    <property type="entry name" value="RCK_C_sf"/>
</dbReference>
<accession>A0A964T1S8</accession>
<evidence type="ECO:0000259" key="8">
    <source>
        <dbReference type="PROSITE" id="PS51202"/>
    </source>
</evidence>
<evidence type="ECO:0000256" key="6">
    <source>
        <dbReference type="ARBA" id="ARBA00023136"/>
    </source>
</evidence>
<feature type="transmembrane region" description="Helical" evidence="7">
    <location>
        <begin position="474"/>
        <end position="498"/>
    </location>
</feature>
<feature type="transmembrane region" description="Helical" evidence="7">
    <location>
        <begin position="95"/>
        <end position="122"/>
    </location>
</feature>
<feature type="transmembrane region" description="Helical" evidence="7">
    <location>
        <begin position="401"/>
        <end position="434"/>
    </location>
</feature>
<reference evidence="9" key="1">
    <citation type="submission" date="2019-03" db="EMBL/GenBank/DDBJ databases">
        <title>Afifella sp. nov., isolated from activated sludge.</title>
        <authorList>
            <person name="Li Q."/>
            <person name="Liu Y."/>
        </authorList>
    </citation>
    <scope>NUCLEOTIDE SEQUENCE</scope>
    <source>
        <strain evidence="9">L72</strain>
    </source>
</reference>
<feature type="transmembrane region" description="Helical" evidence="7">
    <location>
        <begin position="570"/>
        <end position="593"/>
    </location>
</feature>
<organism evidence="9 10">
    <name type="scientific">Propylenella binzhouense</name>
    <dbReference type="NCBI Taxonomy" id="2555902"/>
    <lineage>
        <taxon>Bacteria</taxon>
        <taxon>Pseudomonadati</taxon>
        <taxon>Pseudomonadota</taxon>
        <taxon>Alphaproteobacteria</taxon>
        <taxon>Hyphomicrobiales</taxon>
        <taxon>Propylenellaceae</taxon>
        <taxon>Propylenella</taxon>
    </lineage>
</organism>
<proteinExistence type="predicted"/>
<evidence type="ECO:0000313" key="10">
    <source>
        <dbReference type="Proteomes" id="UP000773614"/>
    </source>
</evidence>
<dbReference type="Pfam" id="PF03600">
    <property type="entry name" value="CitMHS"/>
    <property type="match status" value="1"/>
</dbReference>
<keyword evidence="4" id="KW-0677">Repeat</keyword>
<dbReference type="Gene3D" id="3.30.70.1450">
    <property type="entry name" value="Regulator of K+ conductance, C-terminal domain"/>
    <property type="match status" value="2"/>
</dbReference>
<name>A0A964T1S8_9HYPH</name>
<feature type="domain" description="RCK C-terminal" evidence="8">
    <location>
        <begin position="207"/>
        <end position="291"/>
    </location>
</feature>
<feature type="transmembrane region" description="Helical" evidence="7">
    <location>
        <begin position="134"/>
        <end position="160"/>
    </location>
</feature>
<evidence type="ECO:0000256" key="2">
    <source>
        <dbReference type="ARBA" id="ARBA00022448"/>
    </source>
</evidence>
<dbReference type="GO" id="GO:0008324">
    <property type="term" value="F:monoatomic cation transmembrane transporter activity"/>
    <property type="evidence" value="ECO:0007669"/>
    <property type="project" value="InterPro"/>
</dbReference>
<evidence type="ECO:0000256" key="1">
    <source>
        <dbReference type="ARBA" id="ARBA00004141"/>
    </source>
</evidence>
<dbReference type="PANTHER" id="PTHR43652">
    <property type="entry name" value="BASIC AMINO ACID ANTIPORTER YFCC-RELATED"/>
    <property type="match status" value="1"/>
</dbReference>
<dbReference type="EMBL" id="SPKJ01000005">
    <property type="protein sequence ID" value="MYZ46690.1"/>
    <property type="molecule type" value="Genomic_DNA"/>
</dbReference>
<evidence type="ECO:0000256" key="5">
    <source>
        <dbReference type="ARBA" id="ARBA00022989"/>
    </source>
</evidence>
<dbReference type="Proteomes" id="UP000773614">
    <property type="component" value="Unassembled WGS sequence"/>
</dbReference>
<keyword evidence="3 7" id="KW-0812">Transmembrane</keyword>
<comment type="subcellular location">
    <subcellularLocation>
        <location evidence="1">Membrane</location>
        <topology evidence="1">Multi-pass membrane protein</topology>
    </subcellularLocation>
</comment>
<feature type="transmembrane region" description="Helical" evidence="7">
    <location>
        <begin position="56"/>
        <end position="75"/>
    </location>
</feature>
<dbReference type="GO" id="GO:0006813">
    <property type="term" value="P:potassium ion transport"/>
    <property type="evidence" value="ECO:0007669"/>
    <property type="project" value="InterPro"/>
</dbReference>